<name>A0A068Z4M4_9GAMM</name>
<evidence type="ECO:0000313" key="1">
    <source>
        <dbReference type="EMBL" id="QLH63413.1"/>
    </source>
</evidence>
<dbReference type="STRING" id="138074.SYMBAF_80111"/>
<proteinExistence type="predicted"/>
<protein>
    <submittedName>
        <fullName evidence="1">Type II toxin-antitoxin system HicA family toxin</fullName>
    </submittedName>
</protein>
<sequence length="87" mass="9707">MNTLNARHKKTLQAIFSSPTPATLEWRKIEALFIALGAMVTEGNGSRVRFEINQVVASFHRPHPEKEAKTYQVRDAMAFLIAVGVTP</sequence>
<dbReference type="GO" id="GO:0003729">
    <property type="term" value="F:mRNA binding"/>
    <property type="evidence" value="ECO:0007669"/>
    <property type="project" value="InterPro"/>
</dbReference>
<dbReference type="Pfam" id="PF07927">
    <property type="entry name" value="HicA_toxin"/>
    <property type="match status" value="1"/>
</dbReference>
<organism evidence="1 2">
    <name type="scientific">Serratia symbiotica</name>
    <dbReference type="NCBI Taxonomy" id="138074"/>
    <lineage>
        <taxon>Bacteria</taxon>
        <taxon>Pseudomonadati</taxon>
        <taxon>Pseudomonadota</taxon>
        <taxon>Gammaproteobacteria</taxon>
        <taxon>Enterobacterales</taxon>
        <taxon>Yersiniaceae</taxon>
        <taxon>Serratia</taxon>
    </lineage>
</organism>
<accession>A0A068Z4M4</accession>
<dbReference type="GeneID" id="93737091"/>
<evidence type="ECO:0000313" key="2">
    <source>
        <dbReference type="Proteomes" id="UP000042738"/>
    </source>
</evidence>
<dbReference type="Proteomes" id="UP000042738">
    <property type="component" value="Chromosome"/>
</dbReference>
<dbReference type="EMBL" id="CP050855">
    <property type="protein sequence ID" value="QLH63413.1"/>
    <property type="molecule type" value="Genomic_DNA"/>
</dbReference>
<dbReference type="AlphaFoldDB" id="A0A068Z4M4"/>
<reference evidence="1 2" key="1">
    <citation type="journal article" date="2014" name="Genome Announc.">
        <title>Whole-Genome Sequence of Serratia symbiotica Strain CWBI-2.3T, a Free-Living Symbiont of the Black Bean Aphid Aphis fabae.</title>
        <authorList>
            <person name="Foray V."/>
            <person name="Grigorescu A.S."/>
            <person name="Sabri A."/>
            <person name="Haubruge E."/>
            <person name="Lognay G."/>
            <person name="Francis F."/>
            <person name="Fauconnier M.L."/>
            <person name="Hance T."/>
            <person name="Thonart P."/>
        </authorList>
    </citation>
    <scope>NUCLEOTIDE SEQUENCE [LARGE SCALE GENOMIC DNA]</scope>
    <source>
        <strain evidence="1">CWBI-2.3</strain>
    </source>
</reference>
<gene>
    <name evidence="1" type="ORF">SYMBAF_11355</name>
</gene>
<dbReference type="RefSeq" id="WP_040266600.1">
    <property type="nucleotide sequence ID" value="NZ_CAXKXZ010000015.1"/>
</dbReference>
<dbReference type="InterPro" id="IPR012933">
    <property type="entry name" value="HicA_mRNA_interferase"/>
</dbReference>